<evidence type="ECO:0000259" key="2">
    <source>
        <dbReference type="PROSITE" id="PS51707"/>
    </source>
</evidence>
<dbReference type="SUPFAM" id="SSF55154">
    <property type="entry name" value="CYTH-like phosphatases"/>
    <property type="match status" value="1"/>
</dbReference>
<dbReference type="OrthoDB" id="9805588at2"/>
<gene>
    <name evidence="3" type="ORF">DFR34_10864</name>
</gene>
<dbReference type="AlphaFoldDB" id="A0A318L0W5"/>
<dbReference type="PANTHER" id="PTHR40114">
    <property type="entry name" value="SLR0698 PROTEIN"/>
    <property type="match status" value="1"/>
</dbReference>
<dbReference type="PANTHER" id="PTHR40114:SF1">
    <property type="entry name" value="SLR0698 PROTEIN"/>
    <property type="match status" value="1"/>
</dbReference>
<evidence type="ECO:0000313" key="4">
    <source>
        <dbReference type="Proteomes" id="UP000247555"/>
    </source>
</evidence>
<evidence type="ECO:0000313" key="3">
    <source>
        <dbReference type="EMBL" id="PXX79173.1"/>
    </source>
</evidence>
<comment type="caution">
    <text evidence="3">The sequence shown here is derived from an EMBL/GenBank/DDBJ whole genome shotgun (WGS) entry which is preliminary data.</text>
</comment>
<feature type="region of interest" description="Disordered" evidence="1">
    <location>
        <begin position="144"/>
        <end position="163"/>
    </location>
</feature>
<proteinExistence type="predicted"/>
<dbReference type="SMART" id="SM01118">
    <property type="entry name" value="CYTH"/>
    <property type="match status" value="1"/>
</dbReference>
<dbReference type="EMBL" id="QJKI01000008">
    <property type="protein sequence ID" value="PXX79173.1"/>
    <property type="molecule type" value="Genomic_DNA"/>
</dbReference>
<dbReference type="PIRSF" id="PIRSF016487">
    <property type="entry name" value="CYTH_UCP016487"/>
    <property type="match status" value="1"/>
</dbReference>
<dbReference type="CDD" id="cd07891">
    <property type="entry name" value="CYTH-like_CthTTM-like_1"/>
    <property type="match status" value="1"/>
</dbReference>
<dbReference type="Proteomes" id="UP000247555">
    <property type="component" value="Unassembled WGS sequence"/>
</dbReference>
<accession>A0A318L0W5</accession>
<dbReference type="InterPro" id="IPR023577">
    <property type="entry name" value="CYTH_domain"/>
</dbReference>
<name>A0A318L0W5_9NEIS</name>
<protein>
    <submittedName>
        <fullName evidence="3">CYTH domain-containing protein</fullName>
    </submittedName>
</protein>
<dbReference type="Gene3D" id="2.40.320.10">
    <property type="entry name" value="Hypothetical Protein Pfu-838710-001"/>
    <property type="match status" value="1"/>
</dbReference>
<keyword evidence="4" id="KW-1185">Reference proteome</keyword>
<dbReference type="Pfam" id="PF01928">
    <property type="entry name" value="CYTH"/>
    <property type="match status" value="1"/>
</dbReference>
<evidence type="ECO:0000256" key="1">
    <source>
        <dbReference type="SAM" id="MobiDB-lite"/>
    </source>
</evidence>
<sequence length="163" mass="18402">MAMEIERRFLVSGDGWRQAPGRVLKQGFIAVSRERVVRVRVDGEQGWLTVKAMVTDASRLEFEYPIPLADAEQMLAQVCPAAMEKIRRRVTVGAHVWEVDEFFGDNAGLVLAEVELQDEAEPFERPAWLGAEVTADGRYTNAHLSQHPYSRWPQGHTTQDAHS</sequence>
<feature type="domain" description="CYTH" evidence="2">
    <location>
        <begin position="2"/>
        <end position="146"/>
    </location>
</feature>
<dbReference type="PROSITE" id="PS51707">
    <property type="entry name" value="CYTH"/>
    <property type="match status" value="1"/>
</dbReference>
<dbReference type="InterPro" id="IPR012042">
    <property type="entry name" value="NeuTTM/CthTTM-like"/>
</dbReference>
<dbReference type="RefSeq" id="WP_110390630.1">
    <property type="nucleotide sequence ID" value="NZ_CALCOA010000278.1"/>
</dbReference>
<reference evidence="3 4" key="1">
    <citation type="submission" date="2018-05" db="EMBL/GenBank/DDBJ databases">
        <title>Genomic Encyclopedia of Type Strains, Phase IV (KMG-IV): sequencing the most valuable type-strain genomes for metagenomic binning, comparative biology and taxonomic classification.</title>
        <authorList>
            <person name="Goeker M."/>
        </authorList>
    </citation>
    <scope>NUCLEOTIDE SEQUENCE [LARGE SCALE GENOMIC DNA]</scope>
    <source>
        <strain evidence="3 4">DSM 29661</strain>
    </source>
</reference>
<organism evidence="3 4">
    <name type="scientific">Rivihabitans pingtungensis</name>
    <dbReference type="NCBI Taxonomy" id="1054498"/>
    <lineage>
        <taxon>Bacteria</taxon>
        <taxon>Pseudomonadati</taxon>
        <taxon>Pseudomonadota</taxon>
        <taxon>Betaproteobacteria</taxon>
        <taxon>Neisseriales</taxon>
        <taxon>Aquaspirillaceae</taxon>
        <taxon>Rivihabitans</taxon>
    </lineage>
</organism>
<dbReference type="InterPro" id="IPR033469">
    <property type="entry name" value="CYTH-like_dom_sf"/>
</dbReference>